<dbReference type="InterPro" id="IPR000182">
    <property type="entry name" value="GNAT_dom"/>
</dbReference>
<dbReference type="Gene3D" id="3.40.630.30">
    <property type="match status" value="1"/>
</dbReference>
<reference evidence="3" key="1">
    <citation type="journal article" date="2019" name="Int. J. Syst. Evol. Microbiol.">
        <title>The Global Catalogue of Microorganisms (GCM) 10K type strain sequencing project: providing services to taxonomists for standard genome sequencing and annotation.</title>
        <authorList>
            <consortium name="The Broad Institute Genomics Platform"/>
            <consortium name="The Broad Institute Genome Sequencing Center for Infectious Disease"/>
            <person name="Wu L."/>
            <person name="Ma J."/>
        </authorList>
    </citation>
    <scope>NUCLEOTIDE SEQUENCE [LARGE SCALE GENOMIC DNA]</scope>
    <source>
        <strain evidence="3">CGMCC 1.7064</strain>
    </source>
</reference>
<dbReference type="InterPro" id="IPR016181">
    <property type="entry name" value="Acyl_CoA_acyltransferase"/>
</dbReference>
<organism evidence="2 3">
    <name type="scientific">Citricoccus zhacaiensis</name>
    <dbReference type="NCBI Taxonomy" id="489142"/>
    <lineage>
        <taxon>Bacteria</taxon>
        <taxon>Bacillati</taxon>
        <taxon>Actinomycetota</taxon>
        <taxon>Actinomycetes</taxon>
        <taxon>Micrococcales</taxon>
        <taxon>Micrococcaceae</taxon>
        <taxon>Citricoccus</taxon>
    </lineage>
</organism>
<accession>A0ABQ2LZ65</accession>
<dbReference type="SUPFAM" id="SSF55729">
    <property type="entry name" value="Acyl-CoA N-acyltransferases (Nat)"/>
    <property type="match status" value="1"/>
</dbReference>
<dbReference type="RefSeq" id="WP_188805697.1">
    <property type="nucleotide sequence ID" value="NZ_BAAAOU010000005.1"/>
</dbReference>
<evidence type="ECO:0000259" key="1">
    <source>
        <dbReference type="PROSITE" id="PS51186"/>
    </source>
</evidence>
<proteinExistence type="predicted"/>
<dbReference type="CDD" id="cd04301">
    <property type="entry name" value="NAT_SF"/>
    <property type="match status" value="1"/>
</dbReference>
<dbReference type="PROSITE" id="PS51186">
    <property type="entry name" value="GNAT"/>
    <property type="match status" value="1"/>
</dbReference>
<feature type="domain" description="N-acetyltransferase" evidence="1">
    <location>
        <begin position="14"/>
        <end position="202"/>
    </location>
</feature>
<dbReference type="Proteomes" id="UP000642509">
    <property type="component" value="Unassembled WGS sequence"/>
</dbReference>
<comment type="caution">
    <text evidence="2">The sequence shown here is derived from an EMBL/GenBank/DDBJ whole genome shotgun (WGS) entry which is preliminary data.</text>
</comment>
<protein>
    <recommendedName>
        <fullName evidence="1">N-acetyltransferase domain-containing protein</fullName>
    </recommendedName>
</protein>
<keyword evidence="3" id="KW-1185">Reference proteome</keyword>
<name>A0ABQ2LZ65_9MICC</name>
<dbReference type="EMBL" id="BMLQ01000004">
    <property type="protein sequence ID" value="GGO44950.1"/>
    <property type="molecule type" value="Genomic_DNA"/>
</dbReference>
<sequence>MSATAPTTEDQFEWETHPVTPDRFEDFADVINVNRRDRHCWCLSHRLRAPQIEELGGGDRETAMRRLCERENPPGVVTYRDGIPVGWCSIGPRAEIPLLAASKLMRPVDEVPVWNIICVVVRSGHRRQGVTARMLEGAVAYAASRSAPAVEAHPVDPAGRMDLTMAFVGTRSMFKNVGFRVIGTTDAKASRLPRLVMRRDLT</sequence>
<dbReference type="Pfam" id="PF00583">
    <property type="entry name" value="Acetyltransf_1"/>
    <property type="match status" value="1"/>
</dbReference>
<evidence type="ECO:0000313" key="2">
    <source>
        <dbReference type="EMBL" id="GGO44950.1"/>
    </source>
</evidence>
<gene>
    <name evidence="2" type="ORF">GCM10010977_16530</name>
</gene>
<evidence type="ECO:0000313" key="3">
    <source>
        <dbReference type="Proteomes" id="UP000642509"/>
    </source>
</evidence>